<dbReference type="GeneID" id="105056614"/>
<feature type="signal peptide" evidence="2">
    <location>
        <begin position="1"/>
        <end position="25"/>
    </location>
</feature>
<protein>
    <submittedName>
        <fullName evidence="4">Uncharacterized protein LOC105056614</fullName>
    </submittedName>
</protein>
<evidence type="ECO:0000313" key="3">
    <source>
        <dbReference type="Proteomes" id="UP000504607"/>
    </source>
</evidence>
<dbReference type="RefSeq" id="XP_010937174.1">
    <property type="nucleotide sequence ID" value="XM_010938872.3"/>
</dbReference>
<dbReference type="KEGG" id="egu:105056614"/>
<name>A0A6I9S4V0_ELAGV</name>
<gene>
    <name evidence="4" type="primary">LOC105056614</name>
</gene>
<dbReference type="PANTHER" id="PTHR37908:SF3">
    <property type="entry name" value="TRANSMEMBRANE PROTEIN"/>
    <property type="match status" value="1"/>
</dbReference>
<evidence type="ECO:0000256" key="1">
    <source>
        <dbReference type="SAM" id="MobiDB-lite"/>
    </source>
</evidence>
<dbReference type="AlphaFoldDB" id="A0A6I9S4V0"/>
<reference evidence="4" key="1">
    <citation type="submission" date="2025-08" db="UniProtKB">
        <authorList>
            <consortium name="RefSeq"/>
        </authorList>
    </citation>
    <scope>IDENTIFICATION</scope>
</reference>
<feature type="region of interest" description="Disordered" evidence="1">
    <location>
        <begin position="60"/>
        <end position="86"/>
    </location>
</feature>
<feature type="chain" id="PRO_5026757782" evidence="2">
    <location>
        <begin position="26"/>
        <end position="86"/>
    </location>
</feature>
<evidence type="ECO:0000313" key="4">
    <source>
        <dbReference type="RefSeq" id="XP_010937174.1"/>
    </source>
</evidence>
<dbReference type="FunCoup" id="A0A6I9S4V0">
    <property type="interactions" value="5"/>
</dbReference>
<keyword evidence="3" id="KW-1185">Reference proteome</keyword>
<proteinExistence type="predicted"/>
<dbReference type="InParanoid" id="A0A6I9S4V0"/>
<keyword evidence="2" id="KW-0732">Signal</keyword>
<organism evidence="3 4">
    <name type="scientific">Elaeis guineensis var. tenera</name>
    <name type="common">Oil palm</name>
    <dbReference type="NCBI Taxonomy" id="51953"/>
    <lineage>
        <taxon>Eukaryota</taxon>
        <taxon>Viridiplantae</taxon>
        <taxon>Streptophyta</taxon>
        <taxon>Embryophyta</taxon>
        <taxon>Tracheophyta</taxon>
        <taxon>Spermatophyta</taxon>
        <taxon>Magnoliopsida</taxon>
        <taxon>Liliopsida</taxon>
        <taxon>Arecaceae</taxon>
        <taxon>Arecoideae</taxon>
        <taxon>Cocoseae</taxon>
        <taxon>Elaeidinae</taxon>
        <taxon>Elaeis</taxon>
    </lineage>
</organism>
<accession>A0A6I9S4V0</accession>
<dbReference type="OrthoDB" id="771916at2759"/>
<feature type="compositionally biased region" description="Polar residues" evidence="1">
    <location>
        <begin position="65"/>
        <end position="78"/>
    </location>
</feature>
<dbReference type="Proteomes" id="UP000504607">
    <property type="component" value="Chromosome 13"/>
</dbReference>
<dbReference type="PANTHER" id="PTHR37908">
    <property type="entry name" value="TRANSMEMBRANE PROTEIN"/>
    <property type="match status" value="1"/>
</dbReference>
<sequence>MGKPCFLALLLLSALVFLSFSQGYGRRIRVMRHYGRWHSPVPVVHEENSGMERKMVEMEMDYQDPTANTNPKGGTLPNSPSPPPAL</sequence>
<evidence type="ECO:0000256" key="2">
    <source>
        <dbReference type="SAM" id="SignalP"/>
    </source>
</evidence>